<evidence type="ECO:0000313" key="1">
    <source>
        <dbReference type="EMBL" id="HJE48834.1"/>
    </source>
</evidence>
<accession>A0A921EJS1</accession>
<evidence type="ECO:0000313" key="2">
    <source>
        <dbReference type="Proteomes" id="UP000732527"/>
    </source>
</evidence>
<name>A0A921EJS1_LACJH</name>
<sequence>MEVKSGKELLETIYYEDAQKRINRYKGTDSLVVWCDNNAYIIGYEMGSDFHTISEFLKYRIRLIGFEKFTHEIDSTEFDFITELLDVIEDGLASDYLGEIMQEVYQMEDLSQC</sequence>
<organism evidence="1 2">
    <name type="scientific">Lactobacillus johnsonii</name>
    <dbReference type="NCBI Taxonomy" id="33959"/>
    <lineage>
        <taxon>Bacteria</taxon>
        <taxon>Bacillati</taxon>
        <taxon>Bacillota</taxon>
        <taxon>Bacilli</taxon>
        <taxon>Lactobacillales</taxon>
        <taxon>Lactobacillaceae</taxon>
        <taxon>Lactobacillus</taxon>
    </lineage>
</organism>
<dbReference type="EMBL" id="DYYQ01000011">
    <property type="protein sequence ID" value="HJE48834.1"/>
    <property type="molecule type" value="Genomic_DNA"/>
</dbReference>
<protein>
    <submittedName>
        <fullName evidence="1">Uncharacterized protein</fullName>
    </submittedName>
</protein>
<gene>
    <name evidence="1" type="ORF">K8V69_01415</name>
</gene>
<dbReference type="AlphaFoldDB" id="A0A921EJS1"/>
<reference evidence="1" key="2">
    <citation type="submission" date="2021-09" db="EMBL/GenBank/DDBJ databases">
        <authorList>
            <person name="Gilroy R."/>
        </authorList>
    </citation>
    <scope>NUCLEOTIDE SEQUENCE</scope>
    <source>
        <strain evidence="1">CHK192-2623</strain>
    </source>
</reference>
<proteinExistence type="predicted"/>
<reference evidence="1" key="1">
    <citation type="journal article" date="2021" name="PeerJ">
        <title>Extensive microbial diversity within the chicken gut microbiome revealed by metagenomics and culture.</title>
        <authorList>
            <person name="Gilroy R."/>
            <person name="Ravi A."/>
            <person name="Getino M."/>
            <person name="Pursley I."/>
            <person name="Horton D.L."/>
            <person name="Alikhan N.F."/>
            <person name="Baker D."/>
            <person name="Gharbi K."/>
            <person name="Hall N."/>
            <person name="Watson M."/>
            <person name="Adriaenssens E.M."/>
            <person name="Foster-Nyarko E."/>
            <person name="Jarju S."/>
            <person name="Secka A."/>
            <person name="Antonio M."/>
            <person name="Oren A."/>
            <person name="Chaudhuri R.R."/>
            <person name="La Ragione R."/>
            <person name="Hildebrand F."/>
            <person name="Pallen M.J."/>
        </authorList>
    </citation>
    <scope>NUCLEOTIDE SEQUENCE</scope>
    <source>
        <strain evidence="1">CHK192-2623</strain>
    </source>
</reference>
<comment type="caution">
    <text evidence="1">The sequence shown here is derived from an EMBL/GenBank/DDBJ whole genome shotgun (WGS) entry which is preliminary data.</text>
</comment>
<dbReference type="Proteomes" id="UP000732527">
    <property type="component" value="Unassembled WGS sequence"/>
</dbReference>